<dbReference type="GO" id="GO:0016702">
    <property type="term" value="F:oxidoreductase activity, acting on single donors with incorporation of molecular oxygen, incorporation of two atoms of oxygen"/>
    <property type="evidence" value="ECO:0007669"/>
    <property type="project" value="InterPro"/>
</dbReference>
<name>A0A0D3IZW8_EMIH1</name>
<dbReference type="Gene3D" id="1.20.245.10">
    <property type="entry name" value="Lipoxygenase-1, Domain 5"/>
    <property type="match status" value="1"/>
</dbReference>
<feature type="transmembrane region" description="Helical" evidence="4">
    <location>
        <begin position="87"/>
        <end position="107"/>
    </location>
</feature>
<evidence type="ECO:0000256" key="1">
    <source>
        <dbReference type="ARBA" id="ARBA00022723"/>
    </source>
</evidence>
<dbReference type="InterPro" id="IPR036226">
    <property type="entry name" value="LipOase_C_sf"/>
</dbReference>
<dbReference type="AlphaFoldDB" id="A0A0D3IZW8"/>
<dbReference type="RefSeq" id="XP_005769232.1">
    <property type="nucleotide sequence ID" value="XM_005769175.1"/>
</dbReference>
<keyword evidence="2" id="KW-0223">Dioxygenase</keyword>
<evidence type="ECO:0000259" key="5">
    <source>
        <dbReference type="PROSITE" id="PS51393"/>
    </source>
</evidence>
<reference evidence="7" key="1">
    <citation type="journal article" date="2013" name="Nature">
        <title>Pan genome of the phytoplankton Emiliania underpins its global distribution.</title>
        <authorList>
            <person name="Read B.A."/>
            <person name="Kegel J."/>
            <person name="Klute M.J."/>
            <person name="Kuo A."/>
            <person name="Lefebvre S.C."/>
            <person name="Maumus F."/>
            <person name="Mayer C."/>
            <person name="Miller J."/>
            <person name="Monier A."/>
            <person name="Salamov A."/>
            <person name="Young J."/>
            <person name="Aguilar M."/>
            <person name="Claverie J.M."/>
            <person name="Frickenhaus S."/>
            <person name="Gonzalez K."/>
            <person name="Herman E.K."/>
            <person name="Lin Y.C."/>
            <person name="Napier J."/>
            <person name="Ogata H."/>
            <person name="Sarno A.F."/>
            <person name="Shmutz J."/>
            <person name="Schroeder D."/>
            <person name="de Vargas C."/>
            <person name="Verret F."/>
            <person name="von Dassow P."/>
            <person name="Valentin K."/>
            <person name="Van de Peer Y."/>
            <person name="Wheeler G."/>
            <person name="Dacks J.B."/>
            <person name="Delwiche C.F."/>
            <person name="Dyhrman S.T."/>
            <person name="Glockner G."/>
            <person name="John U."/>
            <person name="Richards T."/>
            <person name="Worden A.Z."/>
            <person name="Zhang X."/>
            <person name="Grigoriev I.V."/>
            <person name="Allen A.E."/>
            <person name="Bidle K."/>
            <person name="Borodovsky M."/>
            <person name="Bowler C."/>
            <person name="Brownlee C."/>
            <person name="Cock J.M."/>
            <person name="Elias M."/>
            <person name="Gladyshev V.N."/>
            <person name="Groth M."/>
            <person name="Guda C."/>
            <person name="Hadaegh A."/>
            <person name="Iglesias-Rodriguez M.D."/>
            <person name="Jenkins J."/>
            <person name="Jones B.M."/>
            <person name="Lawson T."/>
            <person name="Leese F."/>
            <person name="Lindquist E."/>
            <person name="Lobanov A."/>
            <person name="Lomsadze A."/>
            <person name="Malik S.B."/>
            <person name="Marsh M.E."/>
            <person name="Mackinder L."/>
            <person name="Mock T."/>
            <person name="Mueller-Roeber B."/>
            <person name="Pagarete A."/>
            <person name="Parker M."/>
            <person name="Probert I."/>
            <person name="Quesneville H."/>
            <person name="Raines C."/>
            <person name="Rensing S.A."/>
            <person name="Riano-Pachon D.M."/>
            <person name="Richier S."/>
            <person name="Rokitta S."/>
            <person name="Shiraiwa Y."/>
            <person name="Soanes D.M."/>
            <person name="van der Giezen M."/>
            <person name="Wahlund T.M."/>
            <person name="Williams B."/>
            <person name="Wilson W."/>
            <person name="Wolfe G."/>
            <person name="Wurch L.L."/>
        </authorList>
    </citation>
    <scope>NUCLEOTIDE SEQUENCE</scope>
</reference>
<proteinExistence type="predicted"/>
<dbReference type="HOGENOM" id="CLU_361482_0_0_1"/>
<keyword evidence="3" id="KW-0560">Oxidoreductase</keyword>
<dbReference type="STRING" id="2903.R1C2M7"/>
<keyword evidence="1" id="KW-0479">Metal-binding</keyword>
<dbReference type="EnsemblProtists" id="EOD16803">
    <property type="protein sequence ID" value="EOD16803"/>
    <property type="gene ID" value="EMIHUDRAFT_102763"/>
</dbReference>
<dbReference type="GeneID" id="17262963"/>
<dbReference type="SUPFAM" id="SSF48484">
    <property type="entry name" value="Lipoxigenase"/>
    <property type="match status" value="1"/>
</dbReference>
<sequence length="665" mass="74064">MPVPERPTVARPSNQYIARTRKSENVKLNVNTLPSSYDSIQSTRELDKVCAPTDVGCGFWCSGMLFYLLMGMVLAVPVYLAIILGSVAVALCTLLSAPACLGLVVWFRSLEPKGDPYWAFLLMLQRTNLAQKLMAPTTARQDFPVDCMRPKRTLRKVDIPFTGGLYAPVENEEEFMPESGALFPGLNWTPADLLSGARILFLPFDGRWGTPTSFEPGVNPVAFAMKLVGSVYPTIVQDWSAEEKQSDEGLARFCRDGIGAHRVERVPDGHPDAEYGYFVLRTNALAAYETRPGLATYGGDIYFDSEWKVTCIVRAERDPDAEWWRPPALKVYRPGSAAWVYAKFCARSSVLSLVTMIDHLYNCHWHQANTITIATREQLSPTHPVRRFLVPFQFFTISINKQAVSGLAAWMSTVPRLFAFTRQGLASAYADAPAAVSNDEDERFGAGEVLRQRAQTLNTPYHVYACRYYEAVEVFVTQYLDTFYPSAEAMEADAELAGFLEQLVAMRNMEARHGATDKLDLAGLSAAEKRRVVLNVLSSFVFHVTMLHEQVGSVQVYVQDVSWASFHWKEDETIGTKEAAYGGAILMALTSTPMPKLMVTPGGPRDWTFLFPAEGDTLKALQGGFADFQSKLVRLASDVEEHNKVRPHEAVFTVNPRYLETSVSV</sequence>
<dbReference type="Proteomes" id="UP000013827">
    <property type="component" value="Unassembled WGS sequence"/>
</dbReference>
<dbReference type="KEGG" id="ehx:EMIHUDRAFT_247361"/>
<dbReference type="KEGG" id="ehx:EMIHUDRAFT_102763"/>
<dbReference type="GO" id="GO:0046872">
    <property type="term" value="F:metal ion binding"/>
    <property type="evidence" value="ECO:0007669"/>
    <property type="project" value="UniProtKB-KW"/>
</dbReference>
<dbReference type="GeneID" id="17258711"/>
<dbReference type="InterPro" id="IPR013819">
    <property type="entry name" value="LipOase_C"/>
</dbReference>
<organism evidence="6 7">
    <name type="scientific">Emiliania huxleyi (strain CCMP1516)</name>
    <dbReference type="NCBI Taxonomy" id="280463"/>
    <lineage>
        <taxon>Eukaryota</taxon>
        <taxon>Haptista</taxon>
        <taxon>Haptophyta</taxon>
        <taxon>Prymnesiophyceae</taxon>
        <taxon>Isochrysidales</taxon>
        <taxon>Noelaerhabdaceae</taxon>
        <taxon>Emiliania</taxon>
    </lineage>
</organism>
<dbReference type="OMA" id="ITHIMIA"/>
<keyword evidence="4" id="KW-0812">Transmembrane</keyword>
<keyword evidence="4" id="KW-0472">Membrane</keyword>
<dbReference type="RefSeq" id="XP_005764986.1">
    <property type="nucleotide sequence ID" value="XM_005764929.1"/>
</dbReference>
<dbReference type="PROSITE" id="PS51393">
    <property type="entry name" value="LIPOXYGENASE_3"/>
    <property type="match status" value="1"/>
</dbReference>
<evidence type="ECO:0000313" key="7">
    <source>
        <dbReference type="Proteomes" id="UP000013827"/>
    </source>
</evidence>
<dbReference type="EnsemblProtists" id="EOD12557">
    <property type="protein sequence ID" value="EOD12557"/>
    <property type="gene ID" value="EMIHUDRAFT_247361"/>
</dbReference>
<evidence type="ECO:0000313" key="6">
    <source>
        <dbReference type="EnsemblProtists" id="EOD16803"/>
    </source>
</evidence>
<protein>
    <recommendedName>
        <fullName evidence="5">Lipoxygenase domain-containing protein</fullName>
    </recommendedName>
</protein>
<feature type="transmembrane region" description="Helical" evidence="4">
    <location>
        <begin position="64"/>
        <end position="82"/>
    </location>
</feature>
<dbReference type="eggNOG" id="KOG0157">
    <property type="taxonomic scope" value="Eukaryota"/>
</dbReference>
<reference evidence="6" key="2">
    <citation type="submission" date="2024-10" db="UniProtKB">
        <authorList>
            <consortium name="EnsemblProtists"/>
        </authorList>
    </citation>
    <scope>IDENTIFICATION</scope>
</reference>
<dbReference type="Pfam" id="PF00305">
    <property type="entry name" value="Lipoxygenase"/>
    <property type="match status" value="1"/>
</dbReference>
<feature type="domain" description="Lipoxygenase" evidence="5">
    <location>
        <begin position="326"/>
        <end position="665"/>
    </location>
</feature>
<dbReference type="InterPro" id="IPR000907">
    <property type="entry name" value="LipOase"/>
</dbReference>
<dbReference type="GO" id="GO:0034440">
    <property type="term" value="P:lipid oxidation"/>
    <property type="evidence" value="ECO:0007669"/>
    <property type="project" value="InterPro"/>
</dbReference>
<evidence type="ECO:0000256" key="3">
    <source>
        <dbReference type="ARBA" id="ARBA00023002"/>
    </source>
</evidence>
<keyword evidence="7" id="KW-1185">Reference proteome</keyword>
<dbReference type="PaxDb" id="2903-EOD12557"/>
<keyword evidence="4" id="KW-1133">Transmembrane helix</keyword>
<evidence type="ECO:0000256" key="2">
    <source>
        <dbReference type="ARBA" id="ARBA00022964"/>
    </source>
</evidence>
<accession>A0A0D3IZW8</accession>
<evidence type="ECO:0000256" key="4">
    <source>
        <dbReference type="SAM" id="Phobius"/>
    </source>
</evidence>
<dbReference type="PANTHER" id="PTHR11771">
    <property type="entry name" value="LIPOXYGENASE"/>
    <property type="match status" value="1"/>
</dbReference>